<dbReference type="Pfam" id="PF16926">
    <property type="entry name" value="HisKA_4TM"/>
    <property type="match status" value="1"/>
</dbReference>
<dbReference type="Gene3D" id="3.30.565.10">
    <property type="entry name" value="Histidine kinase-like ATPase, C-terminal domain"/>
    <property type="match status" value="1"/>
</dbReference>
<keyword evidence="6" id="KW-0067">ATP-binding</keyword>
<dbReference type="PROSITE" id="PS50109">
    <property type="entry name" value="HIS_KIN"/>
    <property type="match status" value="1"/>
</dbReference>
<dbReference type="PANTHER" id="PTHR44936:SF10">
    <property type="entry name" value="SENSOR PROTEIN RSTB"/>
    <property type="match status" value="1"/>
</dbReference>
<evidence type="ECO:0000256" key="3">
    <source>
        <dbReference type="ARBA" id="ARBA00022679"/>
    </source>
</evidence>
<gene>
    <name evidence="9" type="ORF">EAF64_08945</name>
</gene>
<feature type="transmembrane region" description="Helical" evidence="7">
    <location>
        <begin position="152"/>
        <end position="171"/>
    </location>
</feature>
<dbReference type="GO" id="GO:0005524">
    <property type="term" value="F:ATP binding"/>
    <property type="evidence" value="ECO:0007669"/>
    <property type="project" value="UniProtKB-KW"/>
</dbReference>
<evidence type="ECO:0000256" key="2">
    <source>
        <dbReference type="ARBA" id="ARBA00012438"/>
    </source>
</evidence>
<dbReference type="GO" id="GO:0004673">
    <property type="term" value="F:protein histidine kinase activity"/>
    <property type="evidence" value="ECO:0007669"/>
    <property type="project" value="UniProtKB-EC"/>
</dbReference>
<keyword evidence="7" id="KW-1133">Transmembrane helix</keyword>
<dbReference type="PRINTS" id="PR00344">
    <property type="entry name" value="BCTRLSENSOR"/>
</dbReference>
<dbReference type="SUPFAM" id="SSF55874">
    <property type="entry name" value="ATPase domain of HSP90 chaperone/DNA topoisomerase II/histidine kinase"/>
    <property type="match status" value="1"/>
</dbReference>
<keyword evidence="7" id="KW-0812">Transmembrane</keyword>
<protein>
    <recommendedName>
        <fullName evidence="2">histidine kinase</fullName>
        <ecNumber evidence="2">2.7.13.3</ecNumber>
    </recommendedName>
</protein>
<feature type="transmembrane region" description="Helical" evidence="7">
    <location>
        <begin position="85"/>
        <end position="104"/>
    </location>
</feature>
<evidence type="ECO:0000256" key="1">
    <source>
        <dbReference type="ARBA" id="ARBA00000085"/>
    </source>
</evidence>
<proteinExistence type="predicted"/>
<dbReference type="AlphaFoldDB" id="A0A498KV43"/>
<evidence type="ECO:0000259" key="8">
    <source>
        <dbReference type="PROSITE" id="PS50109"/>
    </source>
</evidence>
<dbReference type="InterPro" id="IPR050980">
    <property type="entry name" value="2C_sensor_his_kinase"/>
</dbReference>
<feature type="transmembrane region" description="Helical" evidence="7">
    <location>
        <begin position="55"/>
        <end position="73"/>
    </location>
</feature>
<dbReference type="EC" id="2.7.13.3" evidence="2"/>
<dbReference type="EMBL" id="RDFA01000003">
    <property type="protein sequence ID" value="RXK49047.1"/>
    <property type="molecule type" value="Genomic_DNA"/>
</dbReference>
<keyword evidence="4" id="KW-0547">Nucleotide-binding</keyword>
<dbReference type="InterPro" id="IPR003594">
    <property type="entry name" value="HATPase_dom"/>
</dbReference>
<dbReference type="InterPro" id="IPR005467">
    <property type="entry name" value="His_kinase_dom"/>
</dbReference>
<accession>A0A498KV43</accession>
<keyword evidence="3" id="KW-0808">Transferase</keyword>
<organism evidence="9 10">
    <name type="scientific">Halorientalis pallida</name>
    <dbReference type="NCBI Taxonomy" id="2479928"/>
    <lineage>
        <taxon>Archaea</taxon>
        <taxon>Methanobacteriati</taxon>
        <taxon>Methanobacteriota</taxon>
        <taxon>Stenosarchaea group</taxon>
        <taxon>Halobacteria</taxon>
        <taxon>Halobacteriales</taxon>
        <taxon>Haloarculaceae</taxon>
        <taxon>Halorientalis</taxon>
    </lineage>
</organism>
<evidence type="ECO:0000256" key="5">
    <source>
        <dbReference type="ARBA" id="ARBA00022777"/>
    </source>
</evidence>
<evidence type="ECO:0000256" key="7">
    <source>
        <dbReference type="SAM" id="Phobius"/>
    </source>
</evidence>
<dbReference type="CDD" id="cd00075">
    <property type="entry name" value="HATPase"/>
    <property type="match status" value="1"/>
</dbReference>
<dbReference type="Pfam" id="PF02518">
    <property type="entry name" value="HATPase_c"/>
    <property type="match status" value="1"/>
</dbReference>
<evidence type="ECO:0000313" key="10">
    <source>
        <dbReference type="Proteomes" id="UP000289691"/>
    </source>
</evidence>
<evidence type="ECO:0000256" key="6">
    <source>
        <dbReference type="ARBA" id="ARBA00022840"/>
    </source>
</evidence>
<comment type="catalytic activity">
    <reaction evidence="1">
        <text>ATP + protein L-histidine = ADP + protein N-phospho-L-histidine.</text>
        <dbReference type="EC" id="2.7.13.3"/>
    </reaction>
</comment>
<dbReference type="InterPro" id="IPR004358">
    <property type="entry name" value="Sig_transdc_His_kin-like_C"/>
</dbReference>
<evidence type="ECO:0000313" key="9">
    <source>
        <dbReference type="EMBL" id="RXK49047.1"/>
    </source>
</evidence>
<keyword evidence="7" id="KW-0472">Membrane</keyword>
<dbReference type="PANTHER" id="PTHR44936">
    <property type="entry name" value="SENSOR PROTEIN CREC"/>
    <property type="match status" value="1"/>
</dbReference>
<name>A0A498KV43_9EURY</name>
<comment type="caution">
    <text evidence="9">The sequence shown here is derived from an EMBL/GenBank/DDBJ whole genome shotgun (WGS) entry which is preliminary data.</text>
</comment>
<keyword evidence="5" id="KW-0418">Kinase</keyword>
<reference evidence="9 10" key="1">
    <citation type="submission" date="2019-01" db="EMBL/GenBank/DDBJ databases">
        <title>Halorientalis sp. F13-25 a new haloarchaeum isolated from hypersaline water.</title>
        <authorList>
            <person name="Ana D.-V."/>
            <person name="Cristina S.-P."/>
            <person name="Antonio V."/>
        </authorList>
    </citation>
    <scope>NUCLEOTIDE SEQUENCE [LARGE SCALE GENOMIC DNA]</scope>
    <source>
        <strain evidence="9 10">F13-25</strain>
    </source>
</reference>
<evidence type="ECO:0000256" key="4">
    <source>
        <dbReference type="ARBA" id="ARBA00022741"/>
    </source>
</evidence>
<keyword evidence="10" id="KW-1185">Reference proteome</keyword>
<feature type="transmembrane region" description="Helical" evidence="7">
    <location>
        <begin position="119"/>
        <end position="140"/>
    </location>
</feature>
<dbReference type="InterPro" id="IPR036890">
    <property type="entry name" value="HATPase_C_sf"/>
</dbReference>
<sequence>MDRWLASSFTLTAGVETLRSPRVRTHISFRAHVEPTVGDGTASVDKLVGELSPAVAIYALAVGLLAVSLANFARELSSLGAGLGPILAVGINVTLSLGVCYGGYRLSNSSLAPARKPTVAVWCLGGAGGAALVVCLTVVVRELEGRAVPEPVFALVVVTALGGLFGGRIGFLRENLREEAARASEARDAMAFTNSLLRHDVRNGLQIMQGHAELVESADDDLLRESGRALTKQVDTLRELVEEVRAVSNVLLGEADVQPIDVVSMIDDVVETTGESFPDASVETDLPASLDARATLALKPVFTNLLNNAVQHSSDAPEVRVTGHRDADRVVISIADDGPGVPPDQRDRIFERGVTSDGGDGGLGLHIVATILDRTDGDIRVEDSDLGGAAFVVTLPASDE</sequence>
<feature type="domain" description="Histidine kinase" evidence="8">
    <location>
        <begin position="196"/>
        <end position="399"/>
    </location>
</feature>
<dbReference type="Proteomes" id="UP000289691">
    <property type="component" value="Unassembled WGS sequence"/>
</dbReference>
<dbReference type="SMART" id="SM00387">
    <property type="entry name" value="HATPase_c"/>
    <property type="match status" value="1"/>
</dbReference>
<dbReference type="InterPro" id="IPR031623">
    <property type="entry name" value="HisKA_4TM"/>
</dbReference>